<reference evidence="8" key="1">
    <citation type="submission" date="2021-10" db="EMBL/GenBank/DDBJ databases">
        <title>Tropical sea cucumber genome reveals ecological adaptation and Cuvierian tubules defense mechanism.</title>
        <authorList>
            <person name="Chen T."/>
        </authorList>
    </citation>
    <scope>NUCLEOTIDE SEQUENCE</scope>
    <source>
        <strain evidence="8">Nanhai2018</strain>
        <tissue evidence="8">Muscle</tissue>
    </source>
</reference>
<keyword evidence="2 5" id="KW-0812">Transmembrane</keyword>
<evidence type="ECO:0000256" key="5">
    <source>
        <dbReference type="RuleBase" id="RU003945"/>
    </source>
</evidence>
<evidence type="ECO:0000256" key="1">
    <source>
        <dbReference type="ARBA" id="ARBA00004141"/>
    </source>
</evidence>
<accession>A0A9Q1BEQ1</accession>
<keyword evidence="4 6" id="KW-0472">Membrane</keyword>
<keyword evidence="9" id="KW-1185">Reference proteome</keyword>
<comment type="similarity">
    <text evidence="5">Belongs to the OXA1/ALB3/YidC family.</text>
</comment>
<name>A0A9Q1BEQ1_HOLLE</name>
<evidence type="ECO:0000256" key="4">
    <source>
        <dbReference type="ARBA" id="ARBA00023136"/>
    </source>
</evidence>
<feature type="transmembrane region" description="Helical" evidence="6">
    <location>
        <begin position="184"/>
        <end position="207"/>
    </location>
</feature>
<dbReference type="GO" id="GO:0032977">
    <property type="term" value="F:membrane insertase activity"/>
    <property type="evidence" value="ECO:0007669"/>
    <property type="project" value="InterPro"/>
</dbReference>
<dbReference type="InterPro" id="IPR028055">
    <property type="entry name" value="YidC/Oxa/ALB_C"/>
</dbReference>
<evidence type="ECO:0000256" key="6">
    <source>
        <dbReference type="SAM" id="Phobius"/>
    </source>
</evidence>
<protein>
    <submittedName>
        <fullName evidence="8">Cytochrome c oxidase assembly protein COX18, mitochondrial</fullName>
    </submittedName>
</protein>
<dbReference type="GO" id="GO:0033617">
    <property type="term" value="P:mitochondrial respiratory chain complex IV assembly"/>
    <property type="evidence" value="ECO:0007669"/>
    <property type="project" value="TreeGrafter"/>
</dbReference>
<comment type="caution">
    <text evidence="8">The sequence shown here is derived from an EMBL/GenBank/DDBJ whole genome shotgun (WGS) entry which is preliminary data.</text>
</comment>
<dbReference type="Pfam" id="PF02096">
    <property type="entry name" value="60KD_IMP"/>
    <property type="match status" value="1"/>
</dbReference>
<dbReference type="GO" id="GO:0032979">
    <property type="term" value="P:protein insertion into mitochondrial inner membrane from matrix"/>
    <property type="evidence" value="ECO:0007669"/>
    <property type="project" value="TreeGrafter"/>
</dbReference>
<evidence type="ECO:0000256" key="2">
    <source>
        <dbReference type="ARBA" id="ARBA00022692"/>
    </source>
</evidence>
<feature type="domain" description="Membrane insertase YidC/Oxa/ALB C-terminal" evidence="7">
    <location>
        <begin position="186"/>
        <end position="401"/>
    </location>
</feature>
<gene>
    <name evidence="8" type="ORF">HOLleu_37710</name>
</gene>
<evidence type="ECO:0000256" key="3">
    <source>
        <dbReference type="ARBA" id="ARBA00022989"/>
    </source>
</evidence>
<sequence length="441" mass="50589">MYCTFHTCTVSVEVKAALNIKRLFSSALTKRIYTTNASKMQRTLLQQMCSLCLRQHKISTAMRWNAASLRGQIALFSSHRAVKRTSSWKNLLLKQLPLAHKGSITSVASFHSIPLYSHQTNITGPCYVRKKNHCLFRSVPSVAAIQCRNNSSTGSSIPDDLMYIPTPVEWTYELLEYLHDEMSLSWWLAIIAATVFYKGIFAFPFALSQQRVFARIENAQPEINTFVEQAKQQTALKAKEQNWSKAERERQFDMEVKAIVRHTYFMEKCSPLKLSYVAFAQMGIWISMTMALGQMTGWYPEYFYTELDIDVLQSLSTGGTLWFSDLMQSDLLIPIMLGMVNLTLVELWSLRRGPLVKMQHRFHNLFRVMAVSSMPVAAMMPCAVSYYWLVSSLFGLGQFALLRTPSVRRYLDIPQAPSEMKHPLQEMKTALKIKYLGKRVF</sequence>
<dbReference type="OrthoDB" id="2148490at2759"/>
<evidence type="ECO:0000259" key="7">
    <source>
        <dbReference type="Pfam" id="PF02096"/>
    </source>
</evidence>
<comment type="subcellular location">
    <subcellularLocation>
        <location evidence="1 5">Membrane</location>
        <topology evidence="1 5">Multi-pass membrane protein</topology>
    </subcellularLocation>
</comment>
<dbReference type="InterPro" id="IPR001708">
    <property type="entry name" value="YidC/ALB3/OXA1/COX18"/>
</dbReference>
<organism evidence="8 9">
    <name type="scientific">Holothuria leucospilota</name>
    <name type="common">Black long sea cucumber</name>
    <name type="synonym">Mertensiothuria leucospilota</name>
    <dbReference type="NCBI Taxonomy" id="206669"/>
    <lineage>
        <taxon>Eukaryota</taxon>
        <taxon>Metazoa</taxon>
        <taxon>Echinodermata</taxon>
        <taxon>Eleutherozoa</taxon>
        <taxon>Echinozoa</taxon>
        <taxon>Holothuroidea</taxon>
        <taxon>Aspidochirotacea</taxon>
        <taxon>Aspidochirotida</taxon>
        <taxon>Holothuriidae</taxon>
        <taxon>Holothuria</taxon>
    </lineage>
</organism>
<dbReference type="CDD" id="cd20069">
    <property type="entry name" value="5TM_Oxa1-like"/>
    <property type="match status" value="1"/>
</dbReference>
<dbReference type="GO" id="GO:0005743">
    <property type="term" value="C:mitochondrial inner membrane"/>
    <property type="evidence" value="ECO:0007669"/>
    <property type="project" value="TreeGrafter"/>
</dbReference>
<dbReference type="EMBL" id="JAIZAY010000020">
    <property type="protein sequence ID" value="KAJ8022728.1"/>
    <property type="molecule type" value="Genomic_DNA"/>
</dbReference>
<evidence type="ECO:0000313" key="9">
    <source>
        <dbReference type="Proteomes" id="UP001152320"/>
    </source>
</evidence>
<feature type="transmembrane region" description="Helical" evidence="6">
    <location>
        <begin position="274"/>
        <end position="293"/>
    </location>
</feature>
<dbReference type="AlphaFoldDB" id="A0A9Q1BEQ1"/>
<feature type="transmembrane region" description="Helical" evidence="6">
    <location>
        <begin position="362"/>
        <end position="380"/>
    </location>
</feature>
<dbReference type="PANTHER" id="PTHR12428:SF65">
    <property type="entry name" value="CYTOCHROME C OXIDASE ASSEMBLY PROTEIN COX18, MITOCHONDRIAL"/>
    <property type="match status" value="1"/>
</dbReference>
<evidence type="ECO:0000313" key="8">
    <source>
        <dbReference type="EMBL" id="KAJ8022728.1"/>
    </source>
</evidence>
<feature type="transmembrane region" description="Helical" evidence="6">
    <location>
        <begin position="331"/>
        <end position="350"/>
    </location>
</feature>
<dbReference type="PANTHER" id="PTHR12428">
    <property type="entry name" value="OXA1"/>
    <property type="match status" value="1"/>
</dbReference>
<dbReference type="Proteomes" id="UP001152320">
    <property type="component" value="Chromosome 20"/>
</dbReference>
<keyword evidence="3 6" id="KW-1133">Transmembrane helix</keyword>
<proteinExistence type="inferred from homology"/>